<dbReference type="InterPro" id="IPR032816">
    <property type="entry name" value="VTT_dom"/>
</dbReference>
<feature type="transmembrane region" description="Helical" evidence="1">
    <location>
        <begin position="123"/>
        <end position="143"/>
    </location>
</feature>
<dbReference type="Proteomes" id="UP000218615">
    <property type="component" value="Unassembled WGS sequence"/>
</dbReference>
<dbReference type="RefSeq" id="WP_096206309.1">
    <property type="nucleotide sequence ID" value="NZ_FZMP01000189.1"/>
</dbReference>
<name>A0A284VR13_9EURY</name>
<keyword evidence="1" id="KW-0812">Transmembrane</keyword>
<feature type="transmembrane region" description="Helical" evidence="1">
    <location>
        <begin position="45"/>
        <end position="65"/>
    </location>
</feature>
<keyword evidence="1" id="KW-1133">Transmembrane helix</keyword>
<dbReference type="AlphaFoldDB" id="A0A284VR13"/>
<keyword evidence="1" id="KW-0472">Membrane</keyword>
<dbReference type="InterPro" id="IPR051311">
    <property type="entry name" value="DedA_domain"/>
</dbReference>
<evidence type="ECO:0000256" key="1">
    <source>
        <dbReference type="SAM" id="Phobius"/>
    </source>
</evidence>
<dbReference type="EMBL" id="FZMP01000189">
    <property type="protein sequence ID" value="SNQ61648.1"/>
    <property type="molecule type" value="Genomic_DNA"/>
</dbReference>
<proteinExistence type="predicted"/>
<dbReference type="Pfam" id="PF09335">
    <property type="entry name" value="VTT_dom"/>
    <property type="match status" value="1"/>
</dbReference>
<organism evidence="3 4">
    <name type="scientific">Candidatus Methanoperedens nitratireducens</name>
    <dbReference type="NCBI Taxonomy" id="1392998"/>
    <lineage>
        <taxon>Archaea</taxon>
        <taxon>Methanobacteriati</taxon>
        <taxon>Methanobacteriota</taxon>
        <taxon>Stenosarchaea group</taxon>
        <taxon>Methanomicrobia</taxon>
        <taxon>Methanosarcinales</taxon>
        <taxon>ANME-2 cluster</taxon>
        <taxon>Candidatus Methanoperedentaceae</taxon>
        <taxon>Candidatus Methanoperedens</taxon>
    </lineage>
</organism>
<evidence type="ECO:0000313" key="4">
    <source>
        <dbReference type="Proteomes" id="UP000218615"/>
    </source>
</evidence>
<dbReference type="PANTHER" id="PTHR42709:SF4">
    <property type="entry name" value="INNER MEMBRANE PROTEIN YQAA"/>
    <property type="match status" value="1"/>
</dbReference>
<reference evidence="4" key="1">
    <citation type="submission" date="2017-06" db="EMBL/GenBank/DDBJ databases">
        <authorList>
            <person name="Cremers G."/>
        </authorList>
    </citation>
    <scope>NUCLEOTIDE SEQUENCE [LARGE SCALE GENOMIC DNA]</scope>
</reference>
<accession>A0A284VR13</accession>
<feature type="transmembrane region" description="Helical" evidence="1">
    <location>
        <begin position="7"/>
        <end position="25"/>
    </location>
</feature>
<protein>
    <recommendedName>
        <fullName evidence="2">VTT domain-containing protein</fullName>
    </recommendedName>
</protein>
<keyword evidence="4" id="KW-1185">Reference proteome</keyword>
<dbReference type="PANTHER" id="PTHR42709">
    <property type="entry name" value="ALKALINE PHOSPHATASE LIKE PROTEIN"/>
    <property type="match status" value="1"/>
</dbReference>
<sequence>MVLLELFVSYGLVGLFAIGIISSIIPIPTEWVVLGLIDIGKKPEIILITLIISSIIGASLGYLIGKYELRKVIPFHDKEKEKQMQMHFRKYGAALLLVSPWIPIVGDLAPIVAGLENYETKRFLTVISIAKIIKSFGIVYFSIHIMDLWELFIK</sequence>
<feature type="transmembrane region" description="Helical" evidence="1">
    <location>
        <begin position="91"/>
        <end position="111"/>
    </location>
</feature>
<evidence type="ECO:0000313" key="3">
    <source>
        <dbReference type="EMBL" id="SNQ61648.1"/>
    </source>
</evidence>
<gene>
    <name evidence="3" type="ORF">MNV_430016</name>
</gene>
<evidence type="ECO:0000259" key="2">
    <source>
        <dbReference type="Pfam" id="PF09335"/>
    </source>
</evidence>
<feature type="domain" description="VTT" evidence="2">
    <location>
        <begin position="30"/>
        <end position="142"/>
    </location>
</feature>
<dbReference type="OrthoDB" id="10459at2157"/>